<dbReference type="Proteomes" id="UP001216189">
    <property type="component" value="Unassembled WGS sequence"/>
</dbReference>
<dbReference type="SUPFAM" id="SSF101327">
    <property type="entry name" value="YgfB-like"/>
    <property type="match status" value="1"/>
</dbReference>
<comment type="caution">
    <text evidence="1">The sequence shown here is derived from an EMBL/GenBank/DDBJ whole genome shotgun (WGS) entry which is preliminary data.</text>
</comment>
<dbReference type="Gene3D" id="3.10.450.50">
    <property type="match status" value="1"/>
</dbReference>
<dbReference type="PANTHER" id="PTHR33747">
    <property type="entry name" value="UPF0225 PROTEIN SCO1677"/>
    <property type="match status" value="1"/>
</dbReference>
<dbReference type="EMBL" id="JARBFT010000003">
    <property type="protein sequence ID" value="MDE1514386.1"/>
    <property type="molecule type" value="Genomic_DNA"/>
</dbReference>
<evidence type="ECO:0000313" key="2">
    <source>
        <dbReference type="Proteomes" id="UP001216189"/>
    </source>
</evidence>
<accession>A0ABT5UY86</accession>
<name>A0ABT5UY86_9VIBR</name>
<protein>
    <submittedName>
        <fullName evidence="1">YecA family protein</fullName>
    </submittedName>
</protein>
<proteinExistence type="predicted"/>
<gene>
    <name evidence="1" type="ORF">PUN32_05075</name>
</gene>
<evidence type="ECO:0000313" key="1">
    <source>
        <dbReference type="EMBL" id="MDE1514386.1"/>
    </source>
</evidence>
<dbReference type="InterPro" id="IPR004027">
    <property type="entry name" value="SEC_C_motif"/>
</dbReference>
<dbReference type="Pfam" id="PF02810">
    <property type="entry name" value="SEC-C"/>
    <property type="match status" value="1"/>
</dbReference>
<reference evidence="1 2" key="1">
    <citation type="submission" date="2023-02" db="EMBL/GenBank/DDBJ databases">
        <title>Vibrio intestini sp. nov., a close relative of Vibrio cholerae isolated from the intestine of Healthy Culter dabryi.</title>
        <authorList>
            <person name="Wu N."/>
        </authorList>
    </citation>
    <scope>NUCLEOTIDE SEQUENCE [LARGE SCALE GENOMIC DNA]</scope>
    <source>
        <strain evidence="1 2">DSL-7</strain>
    </source>
</reference>
<organism evidence="1 2">
    <name type="scientific">Vibrio chanodichtyis</name>
    <dbReference type="NCBI Taxonomy" id="3027932"/>
    <lineage>
        <taxon>Bacteria</taxon>
        <taxon>Pseudomonadati</taxon>
        <taxon>Pseudomonadota</taxon>
        <taxon>Gammaproteobacteria</taxon>
        <taxon>Vibrionales</taxon>
        <taxon>Vibrionaceae</taxon>
        <taxon>Vibrio</taxon>
    </lineage>
</organism>
<keyword evidence="2" id="KW-1185">Reference proteome</keyword>
<dbReference type="SUPFAM" id="SSF103642">
    <property type="entry name" value="Sec-C motif"/>
    <property type="match status" value="1"/>
</dbReference>
<sequence>MNYSLIDLSVLECPQSALFVEGVVLAANFATRPLDPEQWLAELFAEQHQALLSPVTEQIHLQYQQLKANEYDLLALLAEHAPSREQGLADFAQGFMQLWPAVEEMWQQGAFADGSIRMLQALLTSLMLAMDEEQTQAQMRAAGYEQVPSLADLIEQLNLMVHEVALAADEAMLGAKAQSVNPFKGIGRNDACPCASGKKFKQCCGQSFLTHD</sequence>
<dbReference type="RefSeq" id="WP_274722073.1">
    <property type="nucleotide sequence ID" value="NZ_JARBFT010000003.1"/>
</dbReference>
<dbReference type="InterPro" id="IPR036255">
    <property type="entry name" value="YgfB-like_sf"/>
</dbReference>
<dbReference type="PANTHER" id="PTHR33747:SF1">
    <property type="entry name" value="ADENYLATE CYCLASE-ASSOCIATED CAP C-TERMINAL DOMAIN-CONTAINING PROTEIN"/>
    <property type="match status" value="1"/>
</dbReference>